<comment type="caution">
    <text evidence="1">The sequence shown here is derived from an EMBL/GenBank/DDBJ whole genome shotgun (WGS) entry which is preliminary data.</text>
</comment>
<protein>
    <submittedName>
        <fullName evidence="1">Metal ABC transporter substrate-binding protein</fullName>
    </submittedName>
</protein>
<dbReference type="Gene3D" id="3.40.50.1980">
    <property type="entry name" value="Nitrogenase molybdenum iron protein domain"/>
    <property type="match status" value="1"/>
</dbReference>
<dbReference type="SUPFAM" id="SSF53807">
    <property type="entry name" value="Helical backbone' metal receptor"/>
    <property type="match status" value="1"/>
</dbReference>
<accession>A0A2V2MWC8</accession>
<dbReference type="AlphaFoldDB" id="A0A2V2MWC8"/>
<dbReference type="InterPro" id="IPR006127">
    <property type="entry name" value="ZnuA-like"/>
</dbReference>
<dbReference type="OrthoDB" id="106613at2157"/>
<gene>
    <name evidence="1" type="ORF">DLD82_12110</name>
</gene>
<dbReference type="GeneID" id="97608559"/>
<keyword evidence="2" id="KW-1185">Reference proteome</keyword>
<evidence type="ECO:0000313" key="2">
    <source>
        <dbReference type="Proteomes" id="UP000245934"/>
    </source>
</evidence>
<reference evidence="1 2" key="1">
    <citation type="submission" date="2018-05" db="EMBL/GenBank/DDBJ databases">
        <title>Draft genome of Methanospirillum stamsii Pt1.</title>
        <authorList>
            <person name="Dueholm M.S."/>
            <person name="Nielsen P.H."/>
            <person name="Bakmann L.F."/>
            <person name="Otzen D.E."/>
        </authorList>
    </citation>
    <scope>NUCLEOTIDE SEQUENCE [LARGE SCALE GENOMIC DNA]</scope>
    <source>
        <strain evidence="1 2">Pt1</strain>
    </source>
</reference>
<evidence type="ECO:0000313" key="1">
    <source>
        <dbReference type="EMBL" id="PWR72474.1"/>
    </source>
</evidence>
<dbReference type="Proteomes" id="UP000245934">
    <property type="component" value="Unassembled WGS sequence"/>
</dbReference>
<dbReference type="GO" id="GO:0046872">
    <property type="term" value="F:metal ion binding"/>
    <property type="evidence" value="ECO:0007669"/>
    <property type="project" value="InterPro"/>
</dbReference>
<name>A0A2V2MWC8_9EURY</name>
<dbReference type="Pfam" id="PF01297">
    <property type="entry name" value="ZnuA"/>
    <property type="match status" value="1"/>
</dbReference>
<dbReference type="EMBL" id="QGMZ01000026">
    <property type="protein sequence ID" value="PWR72474.1"/>
    <property type="molecule type" value="Genomic_DNA"/>
</dbReference>
<sequence length="293" mass="31940">MKRVALFLILGFILFLMPAAGALDVVTTTSVLWDPVQAIGGDAVDVVYIADPSVCPHLQGDILPGLIQKNAEALESADLFLAHNSSMDVATMQAIEKFRDSNGYGKTNWKILNPDASWNTPETALVLTDTVLGWLKAADSQNAKAFEERAAAYKSKITAAGNLTEEEKSLLSKKYAIVMAWQKEPVEKWLGVNVVDIFAPEFAYGGNKTPAKIVDIMKADPQKLYALDILPGGGKIYVIENMQSGELAKGIEEALVDMAIYADRVIFTNFPKSIEGVNSIPDVLKHNKELILQ</sequence>
<proteinExistence type="predicted"/>
<dbReference type="RefSeq" id="WP_109941385.1">
    <property type="nucleotide sequence ID" value="NZ_CP176366.1"/>
</dbReference>
<dbReference type="GO" id="GO:0030001">
    <property type="term" value="P:metal ion transport"/>
    <property type="evidence" value="ECO:0007669"/>
    <property type="project" value="InterPro"/>
</dbReference>
<organism evidence="1 2">
    <name type="scientific">Methanospirillum stamsii</name>
    <dbReference type="NCBI Taxonomy" id="1277351"/>
    <lineage>
        <taxon>Archaea</taxon>
        <taxon>Methanobacteriati</taxon>
        <taxon>Methanobacteriota</taxon>
        <taxon>Stenosarchaea group</taxon>
        <taxon>Methanomicrobia</taxon>
        <taxon>Methanomicrobiales</taxon>
        <taxon>Methanospirillaceae</taxon>
        <taxon>Methanospirillum</taxon>
    </lineage>
</organism>